<organism evidence="11 12">
    <name type="scientific">Reinekea blandensis MED297</name>
    <dbReference type="NCBI Taxonomy" id="314283"/>
    <lineage>
        <taxon>Bacteria</taxon>
        <taxon>Pseudomonadati</taxon>
        <taxon>Pseudomonadota</taxon>
        <taxon>Gammaproteobacteria</taxon>
        <taxon>Oceanospirillales</taxon>
        <taxon>Saccharospirillaceae</taxon>
        <taxon>Reinekea</taxon>
    </lineage>
</organism>
<dbReference type="PANTHER" id="PTHR43790:SF9">
    <property type="entry name" value="GALACTOFURANOSE TRANSPORTER ATP-BINDING PROTEIN YTFR"/>
    <property type="match status" value="1"/>
</dbReference>
<dbReference type="CDD" id="cd03216">
    <property type="entry name" value="ABC_Carb_Monos_I"/>
    <property type="match status" value="1"/>
</dbReference>
<keyword evidence="7 11" id="KW-0067">ATP-binding</keyword>
<feature type="domain" description="ABC transporter" evidence="10">
    <location>
        <begin position="16"/>
        <end position="251"/>
    </location>
</feature>
<evidence type="ECO:0000256" key="2">
    <source>
        <dbReference type="ARBA" id="ARBA00022448"/>
    </source>
</evidence>
<evidence type="ECO:0000256" key="9">
    <source>
        <dbReference type="ARBA" id="ARBA00023136"/>
    </source>
</evidence>
<name>A4BFA8_9GAMM</name>
<dbReference type="Gene3D" id="3.40.50.300">
    <property type="entry name" value="P-loop containing nucleotide triphosphate hydrolases"/>
    <property type="match status" value="2"/>
</dbReference>
<dbReference type="PANTHER" id="PTHR43790">
    <property type="entry name" value="CARBOHYDRATE TRANSPORT ATP-BINDING PROTEIN MG119-RELATED"/>
    <property type="match status" value="1"/>
</dbReference>
<dbReference type="CDD" id="cd03215">
    <property type="entry name" value="ABC_Carb_Monos_II"/>
    <property type="match status" value="1"/>
</dbReference>
<dbReference type="InterPro" id="IPR003593">
    <property type="entry name" value="AAA+_ATPase"/>
</dbReference>
<evidence type="ECO:0000313" key="12">
    <source>
        <dbReference type="Proteomes" id="UP000005953"/>
    </source>
</evidence>
<comment type="subcellular location">
    <subcellularLocation>
        <location evidence="1">Cell membrane</location>
        <topology evidence="1">Peripheral membrane protein</topology>
    </subcellularLocation>
</comment>
<dbReference type="PROSITE" id="PS50893">
    <property type="entry name" value="ABC_TRANSPORTER_2"/>
    <property type="match status" value="2"/>
</dbReference>
<keyword evidence="2" id="KW-0813">Transport</keyword>
<feature type="domain" description="ABC transporter" evidence="10">
    <location>
        <begin position="264"/>
        <end position="506"/>
    </location>
</feature>
<gene>
    <name evidence="11" type="ORF">MED297_07058</name>
</gene>
<dbReference type="AlphaFoldDB" id="A4BFA8"/>
<dbReference type="SMART" id="SM00382">
    <property type="entry name" value="AAA"/>
    <property type="match status" value="2"/>
</dbReference>
<dbReference type="Proteomes" id="UP000005953">
    <property type="component" value="Unassembled WGS sequence"/>
</dbReference>
<dbReference type="GO" id="GO:0016887">
    <property type="term" value="F:ATP hydrolysis activity"/>
    <property type="evidence" value="ECO:0007669"/>
    <property type="project" value="InterPro"/>
</dbReference>
<dbReference type="FunFam" id="3.40.50.300:FF:000127">
    <property type="entry name" value="Ribose import ATP-binding protein RbsA"/>
    <property type="match status" value="1"/>
</dbReference>
<dbReference type="Pfam" id="PF00005">
    <property type="entry name" value="ABC_tran"/>
    <property type="match status" value="2"/>
</dbReference>
<evidence type="ECO:0000313" key="11">
    <source>
        <dbReference type="EMBL" id="EAR09221.1"/>
    </source>
</evidence>
<dbReference type="GO" id="GO:0005886">
    <property type="term" value="C:plasma membrane"/>
    <property type="evidence" value="ECO:0007669"/>
    <property type="project" value="UniProtKB-SubCell"/>
</dbReference>
<dbReference type="PROSITE" id="PS00211">
    <property type="entry name" value="ABC_TRANSPORTER_1"/>
    <property type="match status" value="1"/>
</dbReference>
<dbReference type="STRING" id="314283.MED297_07058"/>
<dbReference type="GO" id="GO:0005524">
    <property type="term" value="F:ATP binding"/>
    <property type="evidence" value="ECO:0007669"/>
    <property type="project" value="UniProtKB-KW"/>
</dbReference>
<keyword evidence="8" id="KW-1278">Translocase</keyword>
<comment type="caution">
    <text evidence="11">The sequence shown here is derived from an EMBL/GenBank/DDBJ whole genome shotgun (WGS) entry which is preliminary data.</text>
</comment>
<keyword evidence="9" id="KW-0472">Membrane</keyword>
<dbReference type="InterPro" id="IPR017871">
    <property type="entry name" value="ABC_transporter-like_CS"/>
</dbReference>
<keyword evidence="5" id="KW-0677">Repeat</keyword>
<sequence>MNMNVATAVDEAPPLLSIQNLSKGFAGVRALDDVSFSIRKGEIHALLGENGAGKSTFIKVLTGVYSRDAGQILFEGEAFHANNSGHAQSLGVSTVYQEVNLIPTMTVTENLTLLNQPRRFGLISPRKAEQRAREMLERVGLNIDPSEQLDHFSIAVQQLIAIARALGTKAKLLILDEPTASLDADEVSRLFELMTELKAQGISIIFVTHFLDQVYRISDRITVLRNGQYVDTYNTAELPQSELIRAMVGKSLDELSKDTGAESRAVQDTLFAIDQYGKQRCLEPVDLTVARGEIVGLAGMLGSGRTELCNLIFGVDSVDSGEMTLAGQSQSIRSPKQAIDAGMAYCPEDRKVDGIVAELSVRENMILALQAKRGWLRPIPMAEQKAMVEEMIDRLSIKTPNMNKPIGELSGGNQQKVILARWLLTHPQLLLLDEPTRGIDVGAHHDIIEIMNELCEQGMSLLVASSELEELVVFAHRVAIMKDRRKVKELTGSEISQQSIVAAIAQ</sequence>
<accession>A4BFA8</accession>
<keyword evidence="4" id="KW-0762">Sugar transport</keyword>
<dbReference type="SUPFAM" id="SSF52540">
    <property type="entry name" value="P-loop containing nucleoside triphosphate hydrolases"/>
    <property type="match status" value="2"/>
</dbReference>
<evidence type="ECO:0000256" key="1">
    <source>
        <dbReference type="ARBA" id="ARBA00004202"/>
    </source>
</evidence>
<evidence type="ECO:0000256" key="8">
    <source>
        <dbReference type="ARBA" id="ARBA00022967"/>
    </source>
</evidence>
<dbReference type="HOGENOM" id="CLU_000604_92_3_6"/>
<keyword evidence="3" id="KW-1003">Cell membrane</keyword>
<evidence type="ECO:0000256" key="4">
    <source>
        <dbReference type="ARBA" id="ARBA00022597"/>
    </source>
</evidence>
<protein>
    <submittedName>
        <fullName evidence="11">Putative ATP-binding component of a transport system</fullName>
    </submittedName>
</protein>
<keyword evidence="6" id="KW-0547">Nucleotide-binding</keyword>
<evidence type="ECO:0000259" key="10">
    <source>
        <dbReference type="PROSITE" id="PS50893"/>
    </source>
</evidence>
<dbReference type="InterPro" id="IPR003439">
    <property type="entry name" value="ABC_transporter-like_ATP-bd"/>
</dbReference>
<evidence type="ECO:0000256" key="3">
    <source>
        <dbReference type="ARBA" id="ARBA00022475"/>
    </source>
</evidence>
<evidence type="ECO:0000256" key="5">
    <source>
        <dbReference type="ARBA" id="ARBA00022737"/>
    </source>
</evidence>
<dbReference type="EMBL" id="AAOE01000012">
    <property type="protein sequence ID" value="EAR09221.1"/>
    <property type="molecule type" value="Genomic_DNA"/>
</dbReference>
<reference evidence="11 12" key="1">
    <citation type="submission" date="2006-02" db="EMBL/GenBank/DDBJ databases">
        <authorList>
            <person name="Pinhassi J."/>
            <person name="Pedros-Alio C."/>
            <person name="Ferriera S."/>
            <person name="Johnson J."/>
            <person name="Kravitz S."/>
            <person name="Halpern A."/>
            <person name="Remington K."/>
            <person name="Beeson K."/>
            <person name="Tran B."/>
            <person name="Rogers Y.-H."/>
            <person name="Friedman R."/>
            <person name="Venter J.C."/>
        </authorList>
    </citation>
    <scope>NUCLEOTIDE SEQUENCE [LARGE SCALE GENOMIC DNA]</scope>
    <source>
        <strain evidence="11 12">MED297</strain>
    </source>
</reference>
<dbReference type="RefSeq" id="WP_008045315.1">
    <property type="nucleotide sequence ID" value="NZ_CH724152.1"/>
</dbReference>
<evidence type="ECO:0000256" key="6">
    <source>
        <dbReference type="ARBA" id="ARBA00022741"/>
    </source>
</evidence>
<dbReference type="InterPro" id="IPR027417">
    <property type="entry name" value="P-loop_NTPase"/>
</dbReference>
<proteinExistence type="predicted"/>
<evidence type="ECO:0000256" key="7">
    <source>
        <dbReference type="ARBA" id="ARBA00022840"/>
    </source>
</evidence>
<dbReference type="InterPro" id="IPR050107">
    <property type="entry name" value="ABC_carbohydrate_import_ATPase"/>
</dbReference>
<keyword evidence="12" id="KW-1185">Reference proteome</keyword>